<dbReference type="EMBL" id="QKSB01000002">
    <property type="protein sequence ID" value="PZE17983.1"/>
    <property type="molecule type" value="Genomic_DNA"/>
</dbReference>
<name>A0A2W1NFW6_9FLAO</name>
<evidence type="ECO:0000313" key="3">
    <source>
        <dbReference type="Proteomes" id="UP000249248"/>
    </source>
</evidence>
<comment type="caution">
    <text evidence="2">The sequence shown here is derived from an EMBL/GenBank/DDBJ whole genome shotgun (WGS) entry which is preliminary data.</text>
</comment>
<evidence type="ECO:0008006" key="4">
    <source>
        <dbReference type="Google" id="ProtNLM"/>
    </source>
</evidence>
<dbReference type="Proteomes" id="UP000249248">
    <property type="component" value="Unassembled WGS sequence"/>
</dbReference>
<organism evidence="2 3">
    <name type="scientific">Putridiphycobacter roseus</name>
    <dbReference type="NCBI Taxonomy" id="2219161"/>
    <lineage>
        <taxon>Bacteria</taxon>
        <taxon>Pseudomonadati</taxon>
        <taxon>Bacteroidota</taxon>
        <taxon>Flavobacteriia</taxon>
        <taxon>Flavobacteriales</taxon>
        <taxon>Crocinitomicaceae</taxon>
        <taxon>Putridiphycobacter</taxon>
    </lineage>
</organism>
<keyword evidence="1" id="KW-1133">Transmembrane helix</keyword>
<protein>
    <recommendedName>
        <fullName evidence="4">Tetratricopeptide repeat protein</fullName>
    </recommendedName>
</protein>
<dbReference type="AlphaFoldDB" id="A0A2W1NFW6"/>
<keyword evidence="1" id="KW-0812">Transmembrane</keyword>
<dbReference type="InterPro" id="IPR019734">
    <property type="entry name" value="TPR_rpt"/>
</dbReference>
<accession>A0A2W1NFW6</accession>
<evidence type="ECO:0000313" key="2">
    <source>
        <dbReference type="EMBL" id="PZE17983.1"/>
    </source>
</evidence>
<feature type="transmembrane region" description="Helical" evidence="1">
    <location>
        <begin position="33"/>
        <end position="53"/>
    </location>
</feature>
<gene>
    <name evidence="2" type="ORF">DNU06_05020</name>
</gene>
<dbReference type="InterPro" id="IPR011990">
    <property type="entry name" value="TPR-like_helical_dom_sf"/>
</dbReference>
<dbReference type="Gene3D" id="1.25.40.10">
    <property type="entry name" value="Tetratricopeptide repeat domain"/>
    <property type="match status" value="1"/>
</dbReference>
<dbReference type="RefSeq" id="WP_111062134.1">
    <property type="nucleotide sequence ID" value="NZ_JBHUCU010000002.1"/>
</dbReference>
<evidence type="ECO:0000256" key="1">
    <source>
        <dbReference type="SAM" id="Phobius"/>
    </source>
</evidence>
<keyword evidence="1" id="KW-0472">Membrane</keyword>
<reference evidence="2 3" key="1">
    <citation type="submission" date="2018-06" db="EMBL/GenBank/DDBJ databases">
        <title>The draft genome sequence of Crocinitomix sp. SM1701.</title>
        <authorList>
            <person name="Zhang X."/>
        </authorList>
    </citation>
    <scope>NUCLEOTIDE SEQUENCE [LARGE SCALE GENOMIC DNA]</scope>
    <source>
        <strain evidence="2 3">SM1701</strain>
    </source>
</reference>
<dbReference type="Pfam" id="PF13174">
    <property type="entry name" value="TPR_6"/>
    <property type="match status" value="2"/>
</dbReference>
<dbReference type="OrthoDB" id="9808622at2"/>
<sequence>MAKKKNNTRAKVKEVSEDLTTTENFLDRNRKTIILLSGAILAVLVGYIGYLKFIKEPAEVASQEEIWNAFYAFENDSTQIAIDGTENFSGMEYIADKYKGTSGGDISNYAMGIMSMENGEFETALDYLDNCSFEDVMIGNLCIGLQGDCYVELGEYKKAAKYFQNAANREANEFTSPMFLKKAGLALEELGETSKANKLYTKIKTEYANSEVASDIDKYIGRTNS</sequence>
<keyword evidence="3" id="KW-1185">Reference proteome</keyword>
<dbReference type="SUPFAM" id="SSF48452">
    <property type="entry name" value="TPR-like"/>
    <property type="match status" value="1"/>
</dbReference>
<proteinExistence type="predicted"/>